<feature type="transmembrane region" description="Helical" evidence="1">
    <location>
        <begin position="81"/>
        <end position="99"/>
    </location>
</feature>
<name>A0ABY6Z9L7_9BACL</name>
<gene>
    <name evidence="2" type="ORF">NZD86_10025</name>
</gene>
<sequence>MRNYTERDGVPGLTVLYGVGALGLLLALVCGIDILIQHRIFIVPEGNITKPLSFDLSIGLFTLTTAAILPIANFTRRGYQVFVWTAVLTSLYAYMVETVQPFRGLDPRFSHHFRLIDGLASMGFALDSLIIIVLYIVLMVKFFRTRRLPIVNLAIRYSMAGIMGAFAAGVWMIVERGRYVGAHGNIIWVHAFGINGIETILLFAAMSSSLNGSDFIKGRLVHFQGLLWILFETLIAVQTARGDSIFHLTVISALAAVLLLLWCGIFLLVFVFWCQRTNRGASVPQV</sequence>
<keyword evidence="1" id="KW-1133">Transmembrane helix</keyword>
<feature type="transmembrane region" description="Helical" evidence="1">
    <location>
        <begin position="155"/>
        <end position="174"/>
    </location>
</feature>
<accession>A0ABY6Z9L7</accession>
<feature type="transmembrane region" description="Helical" evidence="1">
    <location>
        <begin position="245"/>
        <end position="273"/>
    </location>
</feature>
<feature type="transmembrane region" description="Helical" evidence="1">
    <location>
        <begin position="186"/>
        <end position="208"/>
    </location>
</feature>
<dbReference type="EMBL" id="CP104064">
    <property type="protein sequence ID" value="WAH38780.1"/>
    <property type="molecule type" value="Genomic_DNA"/>
</dbReference>
<feature type="transmembrane region" description="Helical" evidence="1">
    <location>
        <begin position="119"/>
        <end position="143"/>
    </location>
</feature>
<evidence type="ECO:0000313" key="2">
    <source>
        <dbReference type="EMBL" id="WAH38780.1"/>
    </source>
</evidence>
<evidence type="ECO:0000256" key="1">
    <source>
        <dbReference type="SAM" id="Phobius"/>
    </source>
</evidence>
<organism evidence="2 3">
    <name type="scientific">Alicyclobacillus dauci</name>
    <dbReference type="NCBI Taxonomy" id="1475485"/>
    <lineage>
        <taxon>Bacteria</taxon>
        <taxon>Bacillati</taxon>
        <taxon>Bacillota</taxon>
        <taxon>Bacilli</taxon>
        <taxon>Bacillales</taxon>
        <taxon>Alicyclobacillaceae</taxon>
        <taxon>Alicyclobacillus</taxon>
    </lineage>
</organism>
<protein>
    <submittedName>
        <fullName evidence="2">Uncharacterized protein</fullName>
    </submittedName>
</protein>
<reference evidence="2" key="1">
    <citation type="submission" date="2022-08" db="EMBL/GenBank/DDBJ databases">
        <title>Alicyclobacillus dauci DSM2870, complete genome.</title>
        <authorList>
            <person name="Wang Q."/>
            <person name="Cai R."/>
            <person name="Wang Z."/>
        </authorList>
    </citation>
    <scope>NUCLEOTIDE SEQUENCE</scope>
    <source>
        <strain evidence="2">DSM 28700</strain>
    </source>
</reference>
<feature type="transmembrane region" description="Helical" evidence="1">
    <location>
        <begin position="56"/>
        <end position="74"/>
    </location>
</feature>
<evidence type="ECO:0000313" key="3">
    <source>
        <dbReference type="Proteomes" id="UP001164803"/>
    </source>
</evidence>
<feature type="transmembrane region" description="Helical" evidence="1">
    <location>
        <begin position="12"/>
        <end position="36"/>
    </location>
</feature>
<feature type="transmembrane region" description="Helical" evidence="1">
    <location>
        <begin position="220"/>
        <end position="239"/>
    </location>
</feature>
<proteinExistence type="predicted"/>
<dbReference type="Proteomes" id="UP001164803">
    <property type="component" value="Chromosome"/>
</dbReference>
<keyword evidence="3" id="KW-1185">Reference proteome</keyword>
<keyword evidence="1" id="KW-0472">Membrane</keyword>
<dbReference type="RefSeq" id="WP_268046369.1">
    <property type="nucleotide sequence ID" value="NZ_CP104064.1"/>
</dbReference>
<keyword evidence="1" id="KW-0812">Transmembrane</keyword>